<evidence type="ECO:0000256" key="3">
    <source>
        <dbReference type="ARBA" id="ARBA00022490"/>
    </source>
</evidence>
<comment type="subcellular location">
    <subcellularLocation>
        <location evidence="1">Cytoplasm</location>
    </subcellularLocation>
</comment>
<evidence type="ECO:0000256" key="2">
    <source>
        <dbReference type="ARBA" id="ARBA00008848"/>
    </source>
</evidence>
<evidence type="ECO:0000259" key="7">
    <source>
        <dbReference type="PROSITE" id="PS51329"/>
    </source>
</evidence>
<keyword evidence="5" id="KW-0143">Chaperone</keyword>
<dbReference type="PANTHER" id="PTHR15139">
    <property type="entry name" value="TUBULIN FOLDING COFACTOR C"/>
    <property type="match status" value="1"/>
</dbReference>
<accession>T2MDB8</accession>
<dbReference type="InterPro" id="IPR038397">
    <property type="entry name" value="TBCC_N_sf"/>
</dbReference>
<evidence type="ECO:0000256" key="5">
    <source>
        <dbReference type="ARBA" id="ARBA00023186"/>
    </source>
</evidence>
<reference evidence="8" key="1">
    <citation type="journal article" date="2013" name="Genome Biol. Evol.">
        <title>Punctuated emergences of genetic and phenotypic innovations in eumetazoan, bilaterian, euteleostome, and hominidae ancestors.</title>
        <authorList>
            <person name="Wenger Y."/>
            <person name="Galliot B."/>
        </authorList>
    </citation>
    <scope>NUCLEOTIDE SEQUENCE</scope>
    <source>
        <tissue evidence="8">Whole animals</tissue>
    </source>
</reference>
<sequence length="323" mass="37451">YVMAEENIDIQRRFEKRHQDMLLMYEKRRLERLKDISEKVSNSDVFLITFNKEKREITELLNSLNSVELLMNKLDISNLFETISQKMLILQKFVSDSASDLPSYDIRRAQEILSEIRNSINLKRELLLPKTKFAFKSRVKITEKNGNNECGLKKVIDSTESSLLSDQTFGFSNLVGKSLSLNPSECHSKCINLINLQDCTVEIKGCPSAMQIQNISNTIVHCGPISRAIFINGCYDSALHLACQQLRIHSTFNTNFYILVRSKAVIEDCEHVGFGEYMWRYDGITEHMQEAGLEFNVNNWRNVDDFNWLKLNEKSPNWFIINE</sequence>
<organism evidence="8">
    <name type="scientific">Hydra vulgaris</name>
    <name type="common">Hydra</name>
    <name type="synonym">Hydra attenuata</name>
    <dbReference type="NCBI Taxonomy" id="6087"/>
    <lineage>
        <taxon>Eukaryota</taxon>
        <taxon>Metazoa</taxon>
        <taxon>Cnidaria</taxon>
        <taxon>Hydrozoa</taxon>
        <taxon>Hydroidolina</taxon>
        <taxon>Anthoathecata</taxon>
        <taxon>Aplanulata</taxon>
        <taxon>Hydridae</taxon>
        <taxon>Hydra</taxon>
    </lineage>
</organism>
<dbReference type="AlphaFoldDB" id="T2MDB8"/>
<proteinExistence type="evidence at transcript level"/>
<dbReference type="Pfam" id="PF16752">
    <property type="entry name" value="TBCC_N"/>
    <property type="match status" value="1"/>
</dbReference>
<dbReference type="GO" id="GO:0007021">
    <property type="term" value="P:tubulin complex assembly"/>
    <property type="evidence" value="ECO:0007669"/>
    <property type="project" value="TreeGrafter"/>
</dbReference>
<feature type="domain" description="C-CAP/cofactor C-like" evidence="7">
    <location>
        <begin position="158"/>
        <end position="308"/>
    </location>
</feature>
<dbReference type="Gene3D" id="1.20.58.1250">
    <property type="entry name" value="Tubulin Binding Cofactor C, N-terminal domain"/>
    <property type="match status" value="1"/>
</dbReference>
<dbReference type="PROSITE" id="PS51329">
    <property type="entry name" value="C_CAP_COFACTOR_C"/>
    <property type="match status" value="1"/>
</dbReference>
<feature type="non-terminal residue" evidence="8">
    <location>
        <position position="1"/>
    </location>
</feature>
<dbReference type="PANTHER" id="PTHR15139:SF0">
    <property type="entry name" value="TUBULIN-SPECIFIC CHAPERONE C"/>
    <property type="match status" value="1"/>
</dbReference>
<gene>
    <name evidence="8" type="primary">TBCC</name>
</gene>
<dbReference type="InterPro" id="IPR012945">
    <property type="entry name" value="Tubulin-bd_cofactor_C_dom"/>
</dbReference>
<dbReference type="GO" id="GO:0007023">
    <property type="term" value="P:post-chaperonin tubulin folding pathway"/>
    <property type="evidence" value="ECO:0007669"/>
    <property type="project" value="InterPro"/>
</dbReference>
<dbReference type="Pfam" id="PF07986">
    <property type="entry name" value="TBCC"/>
    <property type="match status" value="1"/>
</dbReference>
<dbReference type="InterPro" id="IPR006599">
    <property type="entry name" value="CARP_motif"/>
</dbReference>
<dbReference type="InterPro" id="IPR016098">
    <property type="entry name" value="CAP/MinC_C"/>
</dbReference>
<comment type="subunit">
    <text evidence="6">Supercomplex made of cofactors A to E. Cofactors A and D function by capturing and stabilizing tubulin in a quasi-native conformation. Cofactor E binds to the cofactor D-tubulin complex; interaction with cofactor C then causes the release of tubulin polypeptides that are committed to the native state.</text>
</comment>
<dbReference type="GO" id="GO:0015631">
    <property type="term" value="F:tubulin binding"/>
    <property type="evidence" value="ECO:0007669"/>
    <property type="project" value="InterPro"/>
</dbReference>
<evidence type="ECO:0000256" key="4">
    <source>
        <dbReference type="ARBA" id="ARBA00022990"/>
    </source>
</evidence>
<comment type="similarity">
    <text evidence="2">Belongs to the TBCC family.</text>
</comment>
<evidence type="ECO:0000313" key="8">
    <source>
        <dbReference type="EMBL" id="CDG69925.1"/>
    </source>
</evidence>
<keyword evidence="4" id="KW-0007">Acetylation</keyword>
<dbReference type="InterPro" id="IPR017901">
    <property type="entry name" value="C-CAP_CF_C-like"/>
</dbReference>
<dbReference type="InterPro" id="IPR027684">
    <property type="entry name" value="TBCC"/>
</dbReference>
<keyword evidence="3" id="KW-0963">Cytoplasm</keyword>
<evidence type="ECO:0000256" key="6">
    <source>
        <dbReference type="ARBA" id="ARBA00026055"/>
    </source>
</evidence>
<dbReference type="Gene3D" id="2.160.20.70">
    <property type="match status" value="1"/>
</dbReference>
<dbReference type="InterPro" id="IPR031925">
    <property type="entry name" value="TBCC_N"/>
</dbReference>
<dbReference type="SMART" id="SM00673">
    <property type="entry name" value="CARP"/>
    <property type="match status" value="2"/>
</dbReference>
<name>T2MDB8_HYDVU</name>
<dbReference type="EMBL" id="HAAD01003693">
    <property type="protein sequence ID" value="CDG69925.1"/>
    <property type="molecule type" value="mRNA"/>
</dbReference>
<dbReference type="GO" id="GO:0005737">
    <property type="term" value="C:cytoplasm"/>
    <property type="evidence" value="ECO:0007669"/>
    <property type="project" value="UniProtKB-SubCell"/>
</dbReference>
<protein>
    <submittedName>
        <fullName evidence="8">Tubulin-specific chaperone C</fullName>
    </submittedName>
</protein>
<evidence type="ECO:0000256" key="1">
    <source>
        <dbReference type="ARBA" id="ARBA00004496"/>
    </source>
</evidence>
<dbReference type="OrthoDB" id="194775at2759"/>